<name>A0AAE1JGU0_9FABA</name>
<proteinExistence type="predicted"/>
<feature type="compositionally biased region" description="Polar residues" evidence="2">
    <location>
        <begin position="7"/>
        <end position="22"/>
    </location>
</feature>
<feature type="compositionally biased region" description="Basic and acidic residues" evidence="2">
    <location>
        <begin position="25"/>
        <end position="40"/>
    </location>
</feature>
<feature type="region of interest" description="Disordered" evidence="2">
    <location>
        <begin position="129"/>
        <end position="181"/>
    </location>
</feature>
<dbReference type="EMBL" id="JAWXYG010000019">
    <property type="protein sequence ID" value="KAK4252859.1"/>
    <property type="molecule type" value="Genomic_DNA"/>
</dbReference>
<comment type="caution">
    <text evidence="3">The sequence shown here is derived from an EMBL/GenBank/DDBJ whole genome shotgun (WGS) entry which is preliminary data.</text>
</comment>
<feature type="region of interest" description="Disordered" evidence="2">
    <location>
        <begin position="1"/>
        <end position="55"/>
    </location>
</feature>
<keyword evidence="1" id="KW-0175">Coiled coil</keyword>
<dbReference type="CDD" id="cd22249">
    <property type="entry name" value="UDM1_RNF168_RNF169-like"/>
    <property type="match status" value="1"/>
</dbReference>
<evidence type="ECO:0000256" key="2">
    <source>
        <dbReference type="SAM" id="MobiDB-lite"/>
    </source>
</evidence>
<evidence type="ECO:0000256" key="1">
    <source>
        <dbReference type="SAM" id="Coils"/>
    </source>
</evidence>
<dbReference type="AlphaFoldDB" id="A0AAE1JGU0"/>
<gene>
    <name evidence="3" type="ORF">QN277_011001</name>
</gene>
<accession>A0AAE1JGU0</accession>
<organism evidence="3 4">
    <name type="scientific">Acacia crassicarpa</name>
    <name type="common">northern wattle</name>
    <dbReference type="NCBI Taxonomy" id="499986"/>
    <lineage>
        <taxon>Eukaryota</taxon>
        <taxon>Viridiplantae</taxon>
        <taxon>Streptophyta</taxon>
        <taxon>Embryophyta</taxon>
        <taxon>Tracheophyta</taxon>
        <taxon>Spermatophyta</taxon>
        <taxon>Magnoliopsida</taxon>
        <taxon>eudicotyledons</taxon>
        <taxon>Gunneridae</taxon>
        <taxon>Pentapetalae</taxon>
        <taxon>rosids</taxon>
        <taxon>fabids</taxon>
        <taxon>Fabales</taxon>
        <taxon>Fabaceae</taxon>
        <taxon>Caesalpinioideae</taxon>
        <taxon>mimosoid clade</taxon>
        <taxon>Acacieae</taxon>
        <taxon>Acacia</taxon>
    </lineage>
</organism>
<reference evidence="3" key="1">
    <citation type="submission" date="2023-10" db="EMBL/GenBank/DDBJ databases">
        <title>Chromosome-level genome of the transformable northern wattle, Acacia crassicarpa.</title>
        <authorList>
            <person name="Massaro I."/>
            <person name="Sinha N.R."/>
            <person name="Poethig S."/>
            <person name="Leichty A.R."/>
        </authorList>
    </citation>
    <scope>NUCLEOTIDE SEQUENCE</scope>
    <source>
        <strain evidence="3">Acra3RX</strain>
        <tissue evidence="3">Leaf</tissue>
    </source>
</reference>
<keyword evidence="4" id="KW-1185">Reference proteome</keyword>
<dbReference type="Proteomes" id="UP001293593">
    <property type="component" value="Unassembled WGS sequence"/>
</dbReference>
<dbReference type="PANTHER" id="PTHR34466:SF3">
    <property type="entry name" value="OS11G0129800 PROTEIN"/>
    <property type="match status" value="1"/>
</dbReference>
<feature type="coiled-coil region" evidence="1">
    <location>
        <begin position="333"/>
        <end position="360"/>
    </location>
</feature>
<dbReference type="PANTHER" id="PTHR34466">
    <property type="entry name" value="OS11G0129800 PROTEIN"/>
    <property type="match status" value="1"/>
</dbReference>
<protein>
    <submittedName>
        <fullName evidence="3">Uncharacterized protein</fullName>
    </submittedName>
</protein>
<sequence>MAVAAFKSSTRRGNLTSPSVTVSARESREEARKSREEARKKAPIRRSRSMSAFSRTSSDISDEFVNKRDNPLFCSSTSPPEGQIECMEMEGTPKVDENAATTLDPASAKSTNSNSGFGWRGRSVTRDNAVSCKGPMVGRKETGRSLSRLDTSRRNRSASQVPLSRRHYSTSESEAEQDCSITISKDGNNLELLGSNRKGGLPRSNNGVVNQTKKLQTWSSQHSSFASSDNSAASSSRLDAASLSTASSVCDSEEKTIKTVCEQMKPVTLDMLEASDIYETVRSEVRCAIFEIQNDLENAIRRSNTIAVANTNVADIPPDLVNPGAVELVLEIRREYSKKLEESQERARKLRADLAVEEHRTQELDRILKEVLPYPKTPNVLKSRPRKASIERRKMSKRLAEDAMAYFDECVSLSPFDSSDFSSQDDLPLNLFESSMPSDSHLPEGFCSPERSITNHNGVSQPNQSINIMADVPDQPSPSGSKFQFSFAKKPFEASEPHHGIQEYIKNLDKNVIKLSNVRSSNYYDLDQYDFNSSAENFLTDSVLMKNRIDSGGLLLCGGGNLSKYCGTRIV</sequence>
<evidence type="ECO:0000313" key="4">
    <source>
        <dbReference type="Proteomes" id="UP001293593"/>
    </source>
</evidence>
<evidence type="ECO:0000313" key="3">
    <source>
        <dbReference type="EMBL" id="KAK4252859.1"/>
    </source>
</evidence>